<keyword evidence="12" id="KW-0807">Transducer</keyword>
<evidence type="ECO:0000256" key="10">
    <source>
        <dbReference type="ARBA" id="ARBA00023136"/>
    </source>
</evidence>
<evidence type="ECO:0000256" key="7">
    <source>
        <dbReference type="ARBA" id="ARBA00022989"/>
    </source>
</evidence>
<protein>
    <recommendedName>
        <fullName evidence="2">H(+)-exporting diphosphatase</fullName>
        <ecNumber evidence="2">7.1.3.1</ecNumber>
    </recommendedName>
</protein>
<accession>A0ABQ5AD01</accession>
<evidence type="ECO:0000256" key="12">
    <source>
        <dbReference type="ARBA" id="ARBA00023224"/>
    </source>
</evidence>
<keyword evidence="11 15" id="KW-0675">Receptor</keyword>
<dbReference type="EC" id="7.1.3.1" evidence="2"/>
<evidence type="ECO:0000256" key="11">
    <source>
        <dbReference type="ARBA" id="ARBA00023170"/>
    </source>
</evidence>
<evidence type="ECO:0000313" key="15">
    <source>
        <dbReference type="EMBL" id="GJT00535.1"/>
    </source>
</evidence>
<reference evidence="15" key="1">
    <citation type="journal article" date="2022" name="Int. J. Mol. Sci.">
        <title>Draft Genome of Tanacetum Coccineum: Genomic Comparison of Closely Related Tanacetum-Family Plants.</title>
        <authorList>
            <person name="Yamashiro T."/>
            <person name="Shiraishi A."/>
            <person name="Nakayama K."/>
            <person name="Satake H."/>
        </authorList>
    </citation>
    <scope>NUCLEOTIDE SEQUENCE</scope>
</reference>
<feature type="transmembrane region" description="Helical" evidence="14">
    <location>
        <begin position="108"/>
        <end position="130"/>
    </location>
</feature>
<proteinExistence type="predicted"/>
<name>A0ABQ5AD01_9ASTR</name>
<sequence>MTLFGRVGCGIYTKATDVGVDLVGKVSTKDSRSCNSKEASFRNRTALRTKSTQVWTLHPSNGSSRPKCAARHQVEDGSGNMVYNQSCAISVKGTTRELLFVAVHFFTYYAPLWGAILFNGIVYFQVICMLNNVTRMAVGMSDRGSQSDTCADIKETDIKQKDKKKAKNNKAKHGMEKTKSNQGQSQSKSKSQQESQPRQSQKIAKWRKYNLRD</sequence>
<gene>
    <name evidence="15" type="ORF">Tco_0821704</name>
</gene>
<dbReference type="Proteomes" id="UP001151760">
    <property type="component" value="Unassembled WGS sequence"/>
</dbReference>
<evidence type="ECO:0000313" key="16">
    <source>
        <dbReference type="Proteomes" id="UP001151760"/>
    </source>
</evidence>
<comment type="subcellular location">
    <subcellularLocation>
        <location evidence="1">Endomembrane system</location>
        <topology evidence="1">Multi-pass membrane protein</topology>
    </subcellularLocation>
</comment>
<feature type="region of interest" description="Disordered" evidence="13">
    <location>
        <begin position="156"/>
        <end position="213"/>
    </location>
</feature>
<dbReference type="PRINTS" id="PR02000">
    <property type="entry name" value="GCR1PLANT"/>
</dbReference>
<keyword evidence="4 14" id="KW-0812">Transmembrane</keyword>
<dbReference type="Pfam" id="PF03030">
    <property type="entry name" value="H_PPase"/>
    <property type="match status" value="1"/>
</dbReference>
<keyword evidence="8" id="KW-0297">G-protein coupled receptor</keyword>
<evidence type="ECO:0000256" key="5">
    <source>
        <dbReference type="ARBA" id="ARBA00022842"/>
    </source>
</evidence>
<keyword evidence="3" id="KW-0813">Transport</keyword>
<reference evidence="15" key="2">
    <citation type="submission" date="2022-01" db="EMBL/GenBank/DDBJ databases">
        <authorList>
            <person name="Yamashiro T."/>
            <person name="Shiraishi A."/>
            <person name="Satake H."/>
            <person name="Nakayama K."/>
        </authorList>
    </citation>
    <scope>NUCLEOTIDE SEQUENCE</scope>
</reference>
<keyword evidence="10 14" id="KW-0472">Membrane</keyword>
<evidence type="ECO:0000256" key="2">
    <source>
        <dbReference type="ARBA" id="ARBA00013242"/>
    </source>
</evidence>
<evidence type="ECO:0000256" key="3">
    <source>
        <dbReference type="ARBA" id="ARBA00022448"/>
    </source>
</evidence>
<organism evidence="15 16">
    <name type="scientific">Tanacetum coccineum</name>
    <dbReference type="NCBI Taxonomy" id="301880"/>
    <lineage>
        <taxon>Eukaryota</taxon>
        <taxon>Viridiplantae</taxon>
        <taxon>Streptophyta</taxon>
        <taxon>Embryophyta</taxon>
        <taxon>Tracheophyta</taxon>
        <taxon>Spermatophyta</taxon>
        <taxon>Magnoliopsida</taxon>
        <taxon>eudicotyledons</taxon>
        <taxon>Gunneridae</taxon>
        <taxon>Pentapetalae</taxon>
        <taxon>asterids</taxon>
        <taxon>campanulids</taxon>
        <taxon>Asterales</taxon>
        <taxon>Asteraceae</taxon>
        <taxon>Asteroideae</taxon>
        <taxon>Anthemideae</taxon>
        <taxon>Anthemidinae</taxon>
        <taxon>Tanacetum</taxon>
    </lineage>
</organism>
<dbReference type="InterPro" id="IPR004131">
    <property type="entry name" value="PPase-energised_H-pump"/>
</dbReference>
<evidence type="ECO:0000256" key="1">
    <source>
        <dbReference type="ARBA" id="ARBA00004127"/>
    </source>
</evidence>
<evidence type="ECO:0000256" key="14">
    <source>
        <dbReference type="SAM" id="Phobius"/>
    </source>
</evidence>
<keyword evidence="7 14" id="KW-1133">Transmembrane helix</keyword>
<evidence type="ECO:0000256" key="9">
    <source>
        <dbReference type="ARBA" id="ARBA00023065"/>
    </source>
</evidence>
<dbReference type="InterPro" id="IPR022340">
    <property type="entry name" value="GPCR_GCR1_put"/>
</dbReference>
<evidence type="ECO:0000256" key="6">
    <source>
        <dbReference type="ARBA" id="ARBA00022967"/>
    </source>
</evidence>
<dbReference type="EMBL" id="BQNB010012203">
    <property type="protein sequence ID" value="GJT00535.1"/>
    <property type="molecule type" value="Genomic_DNA"/>
</dbReference>
<comment type="caution">
    <text evidence="15">The sequence shown here is derived from an EMBL/GenBank/DDBJ whole genome shotgun (WGS) entry which is preliminary data.</text>
</comment>
<evidence type="ECO:0000256" key="4">
    <source>
        <dbReference type="ARBA" id="ARBA00022692"/>
    </source>
</evidence>
<evidence type="ECO:0000256" key="8">
    <source>
        <dbReference type="ARBA" id="ARBA00023040"/>
    </source>
</evidence>
<feature type="compositionally biased region" description="Low complexity" evidence="13">
    <location>
        <begin position="180"/>
        <end position="202"/>
    </location>
</feature>
<keyword evidence="9" id="KW-0406">Ion transport</keyword>
<feature type="compositionally biased region" description="Basic residues" evidence="13">
    <location>
        <begin position="204"/>
        <end position="213"/>
    </location>
</feature>
<keyword evidence="5" id="KW-0460">Magnesium</keyword>
<feature type="compositionally biased region" description="Basic residues" evidence="13">
    <location>
        <begin position="161"/>
        <end position="172"/>
    </location>
</feature>
<evidence type="ECO:0000256" key="13">
    <source>
        <dbReference type="SAM" id="MobiDB-lite"/>
    </source>
</evidence>
<keyword evidence="16" id="KW-1185">Reference proteome</keyword>
<keyword evidence="6" id="KW-1278">Translocase</keyword>